<dbReference type="GeneID" id="36513343"/>
<dbReference type="EMBL" id="CP028858">
    <property type="protein sequence ID" value="AWB28464.1"/>
    <property type="molecule type" value="Genomic_DNA"/>
</dbReference>
<evidence type="ECO:0000313" key="2">
    <source>
        <dbReference type="Proteomes" id="UP000244727"/>
    </source>
</evidence>
<keyword evidence="2" id="KW-1185">Reference proteome</keyword>
<gene>
    <name evidence="1" type="ORF">HARCEL1_12510</name>
</gene>
<dbReference type="RefSeq" id="WP_108383912.1">
    <property type="nucleotide sequence ID" value="NZ_CP028858.1"/>
</dbReference>
<proteinExistence type="predicted"/>
<reference evidence="1 2" key="1">
    <citation type="submission" date="2018-04" db="EMBL/GenBank/DDBJ databases">
        <title>Halococcoides cellulosivorans gen. nov., sp. nov., an extremely halophilic cellulose-utilizing haloarchaeon from hypersaline lakes.</title>
        <authorList>
            <person name="Sorokin D.Y."/>
            <person name="Toshchakov S.V."/>
            <person name="Samarov N.I."/>
            <person name="Korzhenkov A."/>
            <person name="Kublanov I.V."/>
        </authorList>
    </citation>
    <scope>NUCLEOTIDE SEQUENCE [LARGE SCALE GENOMIC DNA]</scope>
    <source>
        <strain evidence="1 2">HArcel1</strain>
    </source>
</reference>
<accession>A0A2R4X3U1</accession>
<dbReference type="Proteomes" id="UP000244727">
    <property type="component" value="Chromosome"/>
</dbReference>
<protein>
    <submittedName>
        <fullName evidence="1">Uncharacterized protein</fullName>
    </submittedName>
</protein>
<evidence type="ECO:0000313" key="1">
    <source>
        <dbReference type="EMBL" id="AWB28464.1"/>
    </source>
</evidence>
<organism evidence="1 2">
    <name type="scientific">Halococcoides cellulosivorans</name>
    <dbReference type="NCBI Taxonomy" id="1679096"/>
    <lineage>
        <taxon>Archaea</taxon>
        <taxon>Methanobacteriati</taxon>
        <taxon>Methanobacteriota</taxon>
        <taxon>Stenosarchaea group</taxon>
        <taxon>Halobacteria</taxon>
        <taxon>Halobacteriales</taxon>
        <taxon>Haloarculaceae</taxon>
        <taxon>Halococcoides</taxon>
    </lineage>
</organism>
<dbReference type="KEGG" id="harc:HARCEL1_12510"/>
<sequence length="125" mass="14399">MSTSTERRQFTVEPRDGIQPTTLAEQFDGIGDATVRVRDGVVLISGPDYEWYEQGHDDLIAAIEPTQQIDRACWVEYNDTTMDATLEYFERIDGELTHVETYTAHGHARAYDYVCREYGFDIDEH</sequence>
<dbReference type="AlphaFoldDB" id="A0A2R4X3U1"/>
<name>A0A2R4X3U1_9EURY</name>